<evidence type="ECO:0000313" key="2">
    <source>
        <dbReference type="EMBL" id="SDN34847.1"/>
    </source>
</evidence>
<gene>
    <name evidence="2" type="ORF">SAMN04489726_6176</name>
</gene>
<evidence type="ECO:0000313" key="3">
    <source>
        <dbReference type="Proteomes" id="UP000183376"/>
    </source>
</evidence>
<evidence type="ECO:0000256" key="1">
    <source>
        <dbReference type="SAM" id="MobiDB-lite"/>
    </source>
</evidence>
<sequence>MLPLGGGPEVGVAEPDTDGLGGGCSVEDVGDGEGFAASAPWLAAARTAGSSPPPATALTPQTPARRTPTPTAIATTRRRQYTDSGRGPTGCNTA</sequence>
<proteinExistence type="predicted"/>
<dbReference type="AlphaFoldDB" id="A0A1H0AMZ2"/>
<name>A0A1H0AMZ2_ALLAB</name>
<protein>
    <submittedName>
        <fullName evidence="2">Uncharacterized protein</fullName>
    </submittedName>
</protein>
<keyword evidence="3" id="KW-1185">Reference proteome</keyword>
<feature type="compositionally biased region" description="Low complexity" evidence="1">
    <location>
        <begin position="43"/>
        <end position="75"/>
    </location>
</feature>
<reference evidence="2 3" key="1">
    <citation type="submission" date="2016-10" db="EMBL/GenBank/DDBJ databases">
        <authorList>
            <person name="de Groot N.N."/>
        </authorList>
    </citation>
    <scope>NUCLEOTIDE SEQUENCE [LARGE SCALE GENOMIC DNA]</scope>
    <source>
        <strain evidence="2 3">DSM 44149</strain>
    </source>
</reference>
<organism evidence="2 3">
    <name type="scientific">Allokutzneria albata</name>
    <name type="common">Kibdelosporangium albatum</name>
    <dbReference type="NCBI Taxonomy" id="211114"/>
    <lineage>
        <taxon>Bacteria</taxon>
        <taxon>Bacillati</taxon>
        <taxon>Actinomycetota</taxon>
        <taxon>Actinomycetes</taxon>
        <taxon>Pseudonocardiales</taxon>
        <taxon>Pseudonocardiaceae</taxon>
        <taxon>Allokutzneria</taxon>
    </lineage>
</organism>
<accession>A0A1H0AMZ2</accession>
<feature type="region of interest" description="Disordered" evidence="1">
    <location>
        <begin position="1"/>
        <end position="94"/>
    </location>
</feature>
<dbReference type="EMBL" id="LT629701">
    <property type="protein sequence ID" value="SDN34847.1"/>
    <property type="molecule type" value="Genomic_DNA"/>
</dbReference>
<dbReference type="Proteomes" id="UP000183376">
    <property type="component" value="Chromosome I"/>
</dbReference>